<proteinExistence type="evidence at protein level"/>
<protein>
    <submittedName>
        <fullName evidence="1">PAS/PAC sensor hybrid histidine kinase</fullName>
        <ecNumber evidence="1">2.7.13.3</ecNumber>
    </submittedName>
</protein>
<gene>
    <name evidence="1" type="ordered locus">Bpro_4825</name>
</gene>
<dbReference type="EC" id="2.7.13.3" evidence="1"/>
<reference evidence="2" key="2">
    <citation type="submission" date="2009-03" db="PDB data bank">
        <title>Crystal structure of a sensor protein from Polaromonas sp. JS666.</title>
        <authorList>
            <person name="Palani K."/>
            <person name="Kumaran D."/>
            <person name="Burley S.K."/>
            <person name="Swaminathan S."/>
        </authorList>
    </citation>
    <scope>X-RAY CRYSTALLOGRAPHY (2.21 ANGSTROMS) OF 545-673</scope>
</reference>
<evidence type="ECO:0007829" key="2">
    <source>
        <dbReference type="PDB" id="3GRC"/>
    </source>
</evidence>
<reference evidence="1" key="1">
    <citation type="submission" date="2006-04" db="EMBL/GenBank/DDBJ databases">
        <title>Complete sequence of chromosome of Polaromonas sp. JS666.</title>
        <authorList>
            <consortium name="US DOE Joint Genome Institute"/>
            <person name="Copeland A."/>
            <person name="Lucas S."/>
            <person name="Lapidus A."/>
            <person name="Barry K."/>
            <person name="Detter J.C."/>
            <person name="Glavina del Rio T."/>
            <person name="Hammon N."/>
            <person name="Israni S."/>
            <person name="Dalin E."/>
            <person name="Tice H."/>
            <person name="Pitluck S."/>
            <person name="Brettin T."/>
            <person name="Bruce D."/>
            <person name="Han C."/>
            <person name="Tapia R."/>
            <person name="Munk A.C."/>
            <person name="Gilna P."/>
            <person name="Schmutz J."/>
            <person name="Larimer F."/>
            <person name="Land M."/>
            <person name="Hauser L."/>
            <person name="Kyrpides N."/>
            <person name="Anderson I."/>
            <person name="Richardson P."/>
        </authorList>
    </citation>
    <scope>NUCLEOTIDE SEQUENCE</scope>
    <source>
        <strain evidence="1">JS666</strain>
    </source>
</reference>
<keyword evidence="1" id="KW-0418">Kinase</keyword>
<evidence type="ECO:0000313" key="1">
    <source>
        <dbReference type="EMBL" id="ABE46702.1"/>
    </source>
</evidence>
<sequence>MTPQQNRHILLVDDMPSIHEDFRKILAAKPGARDLDDAEAALFGQAASPSGEGFELDSAYQGLEGVARVEAAVQAGRPYAMAFVDMRMPPGLDGVETIARLWRIDPQVQIVICTAYSDYPWEEVLARLDAQDRLLIIKKPFDMIEVSQLARTLTAKWELTRQATLQMGGLENAVKERARALRASESQLRQITDTVPALIAYVDAEQRFQFHNLAYEEGFGLKRDQIHGKTMREMMGDALYEKERGKIEEALSGYAVQYDRVQKTADGQLRDYIMQYFPRYGEDQDEGKVVGLFSLGTDVTELRRIDRMKSEFVSTVSHELRTPLTSIRGSLGLIAGGVAGELPAMAKSLVGIASNNCERLIRLINDILDSEKIESGKMHFELQQVELQPLLAQALAANEGFAGQHNVKLALDAPADAVRVSVDSDRLTQVVTNLLSNAVKFSPPASCVHIRLLRSGGRVRVEVADSGPGILEEFRKRIFQKFSQADTSDTRQKGGTGLGLNISRAIVEQMGGSMGFTTKAGVGTVFHFELPEASPLPVEDRDSAAPRPRILICEDDPDIARLLNLMLEKGGFDSDMVHSAAQALEQVARRPYAAMTVDLNLPDQDGVSLIRALRRDSRTRDLAIVVVSANAREGELEFNSQPLAVSTWLEKPIDENLLILSLHRAIDNMAEGKPRILHVEDDLDIQRIAAAIAQNFATFEFACTLQEARDQLASHHYDLVLLDLTLKDGSGWELLSTIEALDPAPPVVVFSASKLNMMESQRVEAVLVKADTSNEELIRVLQRVLDDSLWGTVDSPLST</sequence>
<dbReference type="PDB" id="3GRC">
    <property type="method" value="X-ray"/>
    <property type="resolution" value="2.21 A"/>
    <property type="chains" value="A/B/C/D=545-673"/>
</dbReference>
<accession>A0ACD6B897</accession>
<keyword evidence="1" id="KW-0808">Transferase</keyword>
<accession>Q121U0</accession>
<dbReference type="EMBL" id="CP000316">
    <property type="protein sequence ID" value="ABE46702.1"/>
    <property type="molecule type" value="Genomic_DNA"/>
</dbReference>
<organism evidence="1">
    <name type="scientific">Polaromonas sp. (strain JS666 / ATCC BAA-500)</name>
    <dbReference type="NCBI Taxonomy" id="296591"/>
    <lineage>
        <taxon>Bacteria</taxon>
        <taxon>Pseudomonadati</taxon>
        <taxon>Pseudomonadota</taxon>
        <taxon>Betaproteobacteria</taxon>
        <taxon>Burkholderiales</taxon>
        <taxon>Comamonadaceae</taxon>
        <taxon>Polaromonas</taxon>
    </lineage>
</organism>
<name>A0ACD6B897_POLSJ</name>
<keyword evidence="2" id="KW-0002">3D-structure</keyword>